<accession>A0A453LZ91</accession>
<evidence type="ECO:0000313" key="3">
    <source>
        <dbReference type="Proteomes" id="UP000015105"/>
    </source>
</evidence>
<name>A0A453LZ91_AEGTS</name>
<reference evidence="2" key="4">
    <citation type="submission" date="2019-03" db="UniProtKB">
        <authorList>
            <consortium name="EnsemblPlants"/>
        </authorList>
    </citation>
    <scope>IDENTIFICATION</scope>
</reference>
<reference evidence="3" key="2">
    <citation type="journal article" date="2017" name="Nat. Plants">
        <title>The Aegilops tauschii genome reveals multiple impacts of transposons.</title>
        <authorList>
            <person name="Zhao G."/>
            <person name="Zou C."/>
            <person name="Li K."/>
            <person name="Wang K."/>
            <person name="Li T."/>
            <person name="Gao L."/>
            <person name="Zhang X."/>
            <person name="Wang H."/>
            <person name="Yang Z."/>
            <person name="Liu X."/>
            <person name="Jiang W."/>
            <person name="Mao L."/>
            <person name="Kong X."/>
            <person name="Jiao Y."/>
            <person name="Jia J."/>
        </authorList>
    </citation>
    <scope>NUCLEOTIDE SEQUENCE [LARGE SCALE GENOMIC DNA]</scope>
    <source>
        <strain evidence="3">cv. AL8/78</strain>
    </source>
</reference>
<reference evidence="2" key="5">
    <citation type="journal article" date="2021" name="G3 (Bethesda)">
        <title>Aegilops tauschii genome assembly Aet v5.0 features greater sequence contiguity and improved annotation.</title>
        <authorList>
            <person name="Wang L."/>
            <person name="Zhu T."/>
            <person name="Rodriguez J.C."/>
            <person name="Deal K.R."/>
            <person name="Dubcovsky J."/>
            <person name="McGuire P.E."/>
            <person name="Lux T."/>
            <person name="Spannagl M."/>
            <person name="Mayer K.F.X."/>
            <person name="Baldrich P."/>
            <person name="Meyers B.C."/>
            <person name="Huo N."/>
            <person name="Gu Y.Q."/>
            <person name="Zhou H."/>
            <person name="Devos K.M."/>
            <person name="Bennetzen J.L."/>
            <person name="Unver T."/>
            <person name="Budak H."/>
            <person name="Gulick P.J."/>
            <person name="Galiba G."/>
            <person name="Kalapos B."/>
            <person name="Nelson D.R."/>
            <person name="Li P."/>
            <person name="You F.M."/>
            <person name="Luo M.C."/>
            <person name="Dvorak J."/>
        </authorList>
    </citation>
    <scope>NUCLEOTIDE SEQUENCE [LARGE SCALE GENOMIC DNA]</scope>
    <source>
        <strain evidence="2">cv. AL8/78</strain>
    </source>
</reference>
<dbReference type="Gramene" id="AET5Gv20976900.1">
    <property type="protein sequence ID" value="AET5Gv20976900.1"/>
    <property type="gene ID" value="AET5Gv20976900"/>
</dbReference>
<dbReference type="EnsemblPlants" id="AET5Gv20976900.1">
    <property type="protein sequence ID" value="AET5Gv20976900.1"/>
    <property type="gene ID" value="AET5Gv20976900"/>
</dbReference>
<keyword evidence="3" id="KW-1185">Reference proteome</keyword>
<feature type="region of interest" description="Disordered" evidence="1">
    <location>
        <begin position="36"/>
        <end position="61"/>
    </location>
</feature>
<reference evidence="3" key="1">
    <citation type="journal article" date="2014" name="Science">
        <title>Ancient hybridizations among the ancestral genomes of bread wheat.</title>
        <authorList>
            <consortium name="International Wheat Genome Sequencing Consortium,"/>
            <person name="Marcussen T."/>
            <person name="Sandve S.R."/>
            <person name="Heier L."/>
            <person name="Spannagl M."/>
            <person name="Pfeifer M."/>
            <person name="Jakobsen K.S."/>
            <person name="Wulff B.B."/>
            <person name="Steuernagel B."/>
            <person name="Mayer K.F."/>
            <person name="Olsen O.A."/>
        </authorList>
    </citation>
    <scope>NUCLEOTIDE SEQUENCE [LARGE SCALE GENOMIC DNA]</scope>
    <source>
        <strain evidence="3">cv. AL8/78</strain>
    </source>
</reference>
<evidence type="ECO:0000313" key="2">
    <source>
        <dbReference type="EnsemblPlants" id="AET5Gv20976900.1"/>
    </source>
</evidence>
<protein>
    <submittedName>
        <fullName evidence="2">Uncharacterized protein</fullName>
    </submittedName>
</protein>
<proteinExistence type="predicted"/>
<organism evidence="2 3">
    <name type="scientific">Aegilops tauschii subsp. strangulata</name>
    <name type="common">Goatgrass</name>
    <dbReference type="NCBI Taxonomy" id="200361"/>
    <lineage>
        <taxon>Eukaryota</taxon>
        <taxon>Viridiplantae</taxon>
        <taxon>Streptophyta</taxon>
        <taxon>Embryophyta</taxon>
        <taxon>Tracheophyta</taxon>
        <taxon>Spermatophyta</taxon>
        <taxon>Magnoliopsida</taxon>
        <taxon>Liliopsida</taxon>
        <taxon>Poales</taxon>
        <taxon>Poaceae</taxon>
        <taxon>BOP clade</taxon>
        <taxon>Pooideae</taxon>
        <taxon>Triticodae</taxon>
        <taxon>Triticeae</taxon>
        <taxon>Triticinae</taxon>
        <taxon>Aegilops</taxon>
    </lineage>
</organism>
<reference evidence="2" key="3">
    <citation type="journal article" date="2017" name="Nature">
        <title>Genome sequence of the progenitor of the wheat D genome Aegilops tauschii.</title>
        <authorList>
            <person name="Luo M.C."/>
            <person name="Gu Y.Q."/>
            <person name="Puiu D."/>
            <person name="Wang H."/>
            <person name="Twardziok S.O."/>
            <person name="Deal K.R."/>
            <person name="Huo N."/>
            <person name="Zhu T."/>
            <person name="Wang L."/>
            <person name="Wang Y."/>
            <person name="McGuire P.E."/>
            <person name="Liu S."/>
            <person name="Long H."/>
            <person name="Ramasamy R.K."/>
            <person name="Rodriguez J.C."/>
            <person name="Van S.L."/>
            <person name="Yuan L."/>
            <person name="Wang Z."/>
            <person name="Xia Z."/>
            <person name="Xiao L."/>
            <person name="Anderson O.D."/>
            <person name="Ouyang S."/>
            <person name="Liang Y."/>
            <person name="Zimin A.V."/>
            <person name="Pertea G."/>
            <person name="Qi P."/>
            <person name="Bennetzen J.L."/>
            <person name="Dai X."/>
            <person name="Dawson M.W."/>
            <person name="Muller H.G."/>
            <person name="Kugler K."/>
            <person name="Rivarola-Duarte L."/>
            <person name="Spannagl M."/>
            <person name="Mayer K.F.X."/>
            <person name="Lu F.H."/>
            <person name="Bevan M.W."/>
            <person name="Leroy P."/>
            <person name="Li P."/>
            <person name="You F.M."/>
            <person name="Sun Q."/>
            <person name="Liu Z."/>
            <person name="Lyons E."/>
            <person name="Wicker T."/>
            <person name="Salzberg S.L."/>
            <person name="Devos K.M."/>
            <person name="Dvorak J."/>
        </authorList>
    </citation>
    <scope>NUCLEOTIDE SEQUENCE [LARGE SCALE GENOMIC DNA]</scope>
    <source>
        <strain evidence="2">cv. AL8/78</strain>
    </source>
</reference>
<evidence type="ECO:0000256" key="1">
    <source>
        <dbReference type="SAM" id="MobiDB-lite"/>
    </source>
</evidence>
<sequence>MFLHRSRAEQASCNHLPHTRKKLSVYLASRSHGFQREHVGHDHGVRAPPRRQHVPCRPQPG</sequence>
<feature type="compositionally biased region" description="Basic and acidic residues" evidence="1">
    <location>
        <begin position="36"/>
        <end position="45"/>
    </location>
</feature>
<dbReference type="Proteomes" id="UP000015105">
    <property type="component" value="Chromosome 5D"/>
</dbReference>
<dbReference type="AlphaFoldDB" id="A0A453LZ91"/>